<dbReference type="InterPro" id="IPR019027">
    <property type="entry name" value="Pilus_biogenesis_CpaD-related"/>
</dbReference>
<dbReference type="EMBL" id="CP042808">
    <property type="protein sequence ID" value="QEE85416.1"/>
    <property type="molecule type" value="Genomic_DNA"/>
</dbReference>
<name>A0A5B9GL30_9PROT</name>
<evidence type="ECO:0000313" key="2">
    <source>
        <dbReference type="EMBL" id="QEE85416.1"/>
    </source>
</evidence>
<reference evidence="2 3" key="1">
    <citation type="submission" date="2019-08" db="EMBL/GenBank/DDBJ databases">
        <title>Acetobacter oryzioeni sp. nov., isolated from Korean rice wine vinegar.</title>
        <authorList>
            <person name="Baek J.H."/>
            <person name="Kim K.H."/>
            <person name="Jeon C.O."/>
            <person name="Han D.M."/>
        </authorList>
    </citation>
    <scope>NUCLEOTIDE SEQUENCE [LARGE SCALE GENOMIC DNA]</scope>
    <source>
        <strain evidence="2 3">B6</strain>
    </source>
</reference>
<dbReference type="Proteomes" id="UP000287027">
    <property type="component" value="Chromosome"/>
</dbReference>
<accession>A0A5B9GL30</accession>
<organism evidence="2 3">
    <name type="scientific">Acetobacter oryzoeni</name>
    <dbReference type="NCBI Taxonomy" id="2500548"/>
    <lineage>
        <taxon>Bacteria</taxon>
        <taxon>Pseudomonadati</taxon>
        <taxon>Pseudomonadota</taxon>
        <taxon>Alphaproteobacteria</taxon>
        <taxon>Acetobacterales</taxon>
        <taxon>Acetobacteraceae</taxon>
        <taxon>Acetobacter</taxon>
    </lineage>
</organism>
<sequence>MKKTILLAFLALCSCEATQTDREKNLPVALQTEQRTVPLSYGGTFDPDLVRQARALLGYKTELSADVEGVTSEQFEQILPQLVTLGLDPDRVHLAPLTIRYRAVPPRLILSRTQVALPACSKVIRSGWLGDVTPSIENVGRCVQNNNLAQMLADPSDLYRTPAFHASPAERAAFGVRRLNEGRDPALPTDKLGTGLNGNGGTEGMMGGSVTDGQTQTQSGGL</sequence>
<dbReference type="AlphaFoldDB" id="A0A5B9GL30"/>
<protein>
    <recommendedName>
        <fullName evidence="4">Pilus assembly protein CpaD</fullName>
    </recommendedName>
</protein>
<feature type="region of interest" description="Disordered" evidence="1">
    <location>
        <begin position="179"/>
        <end position="222"/>
    </location>
</feature>
<gene>
    <name evidence="2" type="ORF">EOV40_006540</name>
</gene>
<keyword evidence="3" id="KW-1185">Reference proteome</keyword>
<dbReference type="KEGG" id="aoy:EOV40_006540"/>
<evidence type="ECO:0000313" key="3">
    <source>
        <dbReference type="Proteomes" id="UP000287027"/>
    </source>
</evidence>
<dbReference type="PROSITE" id="PS51257">
    <property type="entry name" value="PROKAR_LIPOPROTEIN"/>
    <property type="match status" value="1"/>
</dbReference>
<feature type="compositionally biased region" description="Gly residues" evidence="1">
    <location>
        <begin position="195"/>
        <end position="207"/>
    </location>
</feature>
<dbReference type="RefSeq" id="WP_128105411.1">
    <property type="nucleotide sequence ID" value="NZ_CP042808.1"/>
</dbReference>
<evidence type="ECO:0000256" key="1">
    <source>
        <dbReference type="SAM" id="MobiDB-lite"/>
    </source>
</evidence>
<feature type="compositionally biased region" description="Polar residues" evidence="1">
    <location>
        <begin position="211"/>
        <end position="222"/>
    </location>
</feature>
<evidence type="ECO:0008006" key="4">
    <source>
        <dbReference type="Google" id="ProtNLM"/>
    </source>
</evidence>
<dbReference type="Pfam" id="PF09476">
    <property type="entry name" value="Pilus_CpaD"/>
    <property type="match status" value="1"/>
</dbReference>
<proteinExistence type="predicted"/>